<organism evidence="2">
    <name type="scientific">Macaca fascicularis</name>
    <name type="common">Crab-eating macaque</name>
    <name type="synonym">Cynomolgus monkey</name>
    <dbReference type="NCBI Taxonomy" id="9541"/>
    <lineage>
        <taxon>Eukaryota</taxon>
        <taxon>Metazoa</taxon>
        <taxon>Chordata</taxon>
        <taxon>Craniata</taxon>
        <taxon>Vertebrata</taxon>
        <taxon>Euteleostomi</taxon>
        <taxon>Mammalia</taxon>
        <taxon>Eutheria</taxon>
        <taxon>Euarchontoglires</taxon>
        <taxon>Primates</taxon>
        <taxon>Haplorrhini</taxon>
        <taxon>Catarrhini</taxon>
        <taxon>Cercopithecidae</taxon>
        <taxon>Cercopithecinae</taxon>
        <taxon>Macaca</taxon>
    </lineage>
</organism>
<name>Q4R8H4_MACFA</name>
<protein>
    <submittedName>
        <fullName evidence="2">Testis cDNA clone: QtsA-12456, similar to human O-acyltransferase (membrane bound) domain containing 1(OACT1)</fullName>
    </submittedName>
</protein>
<dbReference type="EMBL" id="AB168478">
    <property type="protein sequence ID" value="BAE00598.1"/>
    <property type="molecule type" value="mRNA"/>
</dbReference>
<feature type="region of interest" description="Disordered" evidence="1">
    <location>
        <begin position="1"/>
        <end position="48"/>
    </location>
</feature>
<evidence type="ECO:0000256" key="1">
    <source>
        <dbReference type="SAM" id="MobiDB-lite"/>
    </source>
</evidence>
<dbReference type="GO" id="GO:0016746">
    <property type="term" value="F:acyltransferase activity"/>
    <property type="evidence" value="ECO:0007669"/>
    <property type="project" value="UniProtKB-KW"/>
</dbReference>
<accession>Q4R8H4</accession>
<evidence type="ECO:0000313" key="2">
    <source>
        <dbReference type="EMBL" id="BAE00598.1"/>
    </source>
</evidence>
<keyword evidence="2" id="KW-0012">Acyltransferase</keyword>
<reference evidence="2" key="2">
    <citation type="submission" date="2005-06" db="EMBL/GenBank/DDBJ databases">
        <title>DNA sequences of macaque genes expressed in brain or testis and its evolutionary implications.</title>
        <authorList>
            <consortium name="International consortium for macaque cDNA sequencing and analysis"/>
        </authorList>
    </citation>
    <scope>NUCLEOTIDE SEQUENCE</scope>
</reference>
<keyword evidence="2" id="KW-0808">Transferase</keyword>
<reference evidence="2" key="1">
    <citation type="journal article" date="2005" name="Mol. Biol. Evol.">
        <title>Substitution rate and structural divergence of 5'UTR evolution: comparative analysis between human and cynomolgus monkey cDNAs.</title>
        <authorList>
            <person name="Osada N."/>
            <person name="Hirata M."/>
            <person name="Tanuma R."/>
            <person name="Kusuda J."/>
            <person name="Hida M."/>
            <person name="Suzuki Y."/>
            <person name="Sugano S."/>
            <person name="Gojobori T."/>
            <person name="Shen C.K."/>
            <person name="Wu C.I."/>
            <person name="Hashimoto K."/>
        </authorList>
    </citation>
    <scope>NUCLEOTIDE SEQUENCE</scope>
</reference>
<dbReference type="AlphaFoldDB" id="Q4R8H4"/>
<proteinExistence type="evidence at transcript level"/>
<sequence length="158" mass="16844">MAFAGPAPPLLQKLPETPRLRPGPQPPGGPREAERPVGSQDASSRSLRRFHPVRELVPTLPSRFRCRCGAFAAVFGSCVRGGVMRVALAPLAGSRVCHAPGSSPLDFSPLKSPENVNHELVFYGEVLFCFATGSHLVAQAGVQWCKQGSLQPRPPGAK</sequence>